<protein>
    <submittedName>
        <fullName evidence="2">DUF4283 domain-containing protein</fullName>
    </submittedName>
</protein>
<evidence type="ECO:0000313" key="1">
    <source>
        <dbReference type="Proteomes" id="UP000492821"/>
    </source>
</evidence>
<sequence>MSDLVSSSDVFGRLKQFDHKLVLHKAHYLQVWESNSDNVRLGIIFQWIRRTEMVKNSFNKLIQCPTWDHLPMYSED</sequence>
<reference evidence="1" key="1">
    <citation type="journal article" date="2013" name="Genetics">
        <title>The draft genome and transcriptome of Panagrellus redivivus are shaped by the harsh demands of a free-living lifestyle.</title>
        <authorList>
            <person name="Srinivasan J."/>
            <person name="Dillman A.R."/>
            <person name="Macchietto M.G."/>
            <person name="Heikkinen L."/>
            <person name="Lakso M."/>
            <person name="Fracchia K.M."/>
            <person name="Antoshechkin I."/>
            <person name="Mortazavi A."/>
            <person name="Wong G."/>
            <person name="Sternberg P.W."/>
        </authorList>
    </citation>
    <scope>NUCLEOTIDE SEQUENCE [LARGE SCALE GENOMIC DNA]</scope>
    <source>
        <strain evidence="1">MT8872</strain>
    </source>
</reference>
<evidence type="ECO:0000313" key="2">
    <source>
        <dbReference type="WBParaSite" id="Pan_g1294.t1"/>
    </source>
</evidence>
<accession>A0A7E4UUD0</accession>
<dbReference type="Proteomes" id="UP000492821">
    <property type="component" value="Unassembled WGS sequence"/>
</dbReference>
<reference evidence="2" key="2">
    <citation type="submission" date="2020-10" db="UniProtKB">
        <authorList>
            <consortium name="WormBaseParasite"/>
        </authorList>
    </citation>
    <scope>IDENTIFICATION</scope>
</reference>
<dbReference type="WBParaSite" id="Pan_g1294.t1">
    <property type="protein sequence ID" value="Pan_g1294.t1"/>
    <property type="gene ID" value="Pan_g1294"/>
</dbReference>
<dbReference type="AlphaFoldDB" id="A0A7E4UUD0"/>
<name>A0A7E4UUD0_PANRE</name>
<proteinExistence type="predicted"/>
<keyword evidence="1" id="KW-1185">Reference proteome</keyword>
<organism evidence="1 2">
    <name type="scientific">Panagrellus redivivus</name>
    <name type="common">Microworm</name>
    <dbReference type="NCBI Taxonomy" id="6233"/>
    <lineage>
        <taxon>Eukaryota</taxon>
        <taxon>Metazoa</taxon>
        <taxon>Ecdysozoa</taxon>
        <taxon>Nematoda</taxon>
        <taxon>Chromadorea</taxon>
        <taxon>Rhabditida</taxon>
        <taxon>Tylenchina</taxon>
        <taxon>Panagrolaimomorpha</taxon>
        <taxon>Panagrolaimoidea</taxon>
        <taxon>Panagrolaimidae</taxon>
        <taxon>Panagrellus</taxon>
    </lineage>
</organism>